<evidence type="ECO:0000256" key="1">
    <source>
        <dbReference type="SAM" id="MobiDB-lite"/>
    </source>
</evidence>
<feature type="compositionally biased region" description="Basic and acidic residues" evidence="1">
    <location>
        <begin position="68"/>
        <end position="78"/>
    </location>
</feature>
<dbReference type="InterPro" id="IPR025028">
    <property type="entry name" value="DUF3951"/>
</dbReference>
<keyword evidence="4" id="KW-1185">Reference proteome</keyword>
<feature type="region of interest" description="Disordered" evidence="1">
    <location>
        <begin position="68"/>
        <end position="97"/>
    </location>
</feature>
<organism evidence="3 4">
    <name type="scientific">Brevibacillus reuszeri</name>
    <dbReference type="NCBI Taxonomy" id="54915"/>
    <lineage>
        <taxon>Bacteria</taxon>
        <taxon>Bacillati</taxon>
        <taxon>Bacillota</taxon>
        <taxon>Bacilli</taxon>
        <taxon>Bacillales</taxon>
        <taxon>Paenibacillaceae</taxon>
        <taxon>Brevibacillus</taxon>
    </lineage>
</organism>
<sequence length="97" mass="11185">MIEIVFTRKLQQIGLDTVLIMSGLSFLIAALLITTVGLVIYKSFVKKQTVEHYYTPLDRVFGQTQVEHHEQKIEKKETEDDEGDDKDKTFKKSSTHI</sequence>
<keyword evidence="2" id="KW-1133">Transmembrane helix</keyword>
<name>A0ABQ0TXA6_9BACL</name>
<reference evidence="3 4" key="1">
    <citation type="submission" date="2019-06" db="EMBL/GenBank/DDBJ databases">
        <title>Whole genome shotgun sequence of Brevibacillus reuszeri NBRC 15719.</title>
        <authorList>
            <person name="Hosoyama A."/>
            <person name="Uohara A."/>
            <person name="Ohji S."/>
            <person name="Ichikawa N."/>
        </authorList>
    </citation>
    <scope>NUCLEOTIDE SEQUENCE [LARGE SCALE GENOMIC DNA]</scope>
    <source>
        <strain evidence="3 4">NBRC 15719</strain>
    </source>
</reference>
<dbReference type="Proteomes" id="UP000319578">
    <property type="component" value="Unassembled WGS sequence"/>
</dbReference>
<protein>
    <recommendedName>
        <fullName evidence="5">DUF3951 domain-containing protein</fullName>
    </recommendedName>
</protein>
<evidence type="ECO:0008006" key="5">
    <source>
        <dbReference type="Google" id="ProtNLM"/>
    </source>
</evidence>
<accession>A0ABQ0TXA6</accession>
<evidence type="ECO:0000313" key="3">
    <source>
        <dbReference type="EMBL" id="GED72439.1"/>
    </source>
</evidence>
<proteinExistence type="predicted"/>
<evidence type="ECO:0000313" key="4">
    <source>
        <dbReference type="Proteomes" id="UP000319578"/>
    </source>
</evidence>
<dbReference type="EMBL" id="BJON01000029">
    <property type="protein sequence ID" value="GED72439.1"/>
    <property type="molecule type" value="Genomic_DNA"/>
</dbReference>
<dbReference type="RefSeq" id="WP_236699921.1">
    <property type="nucleotide sequence ID" value="NZ_BJON01000029.1"/>
</dbReference>
<keyword evidence="2" id="KW-0812">Transmembrane</keyword>
<dbReference type="Pfam" id="PF13131">
    <property type="entry name" value="DUF3951"/>
    <property type="match status" value="1"/>
</dbReference>
<gene>
    <name evidence="3" type="ORF">BRE01_61410</name>
</gene>
<comment type="caution">
    <text evidence="3">The sequence shown here is derived from an EMBL/GenBank/DDBJ whole genome shotgun (WGS) entry which is preliminary data.</text>
</comment>
<keyword evidence="2" id="KW-0472">Membrane</keyword>
<feature type="transmembrane region" description="Helical" evidence="2">
    <location>
        <begin position="18"/>
        <end position="41"/>
    </location>
</feature>
<evidence type="ECO:0000256" key="2">
    <source>
        <dbReference type="SAM" id="Phobius"/>
    </source>
</evidence>